<name>A0A7W5C693_9BACL</name>
<proteinExistence type="inferred from homology"/>
<comment type="cofactor">
    <cofactor evidence="1">
        <name>Zn(2+)</name>
        <dbReference type="ChEBI" id="CHEBI:29105"/>
    </cofactor>
</comment>
<dbReference type="PANTHER" id="PTHR11409:SF43">
    <property type="entry name" value="ADENOSINE DEAMINASE"/>
    <property type="match status" value="1"/>
</dbReference>
<dbReference type="EMBL" id="JACHXW010000005">
    <property type="protein sequence ID" value="MBB3151952.1"/>
    <property type="molecule type" value="Genomic_DNA"/>
</dbReference>
<evidence type="ECO:0000256" key="2">
    <source>
        <dbReference type="ARBA" id="ARBA00006676"/>
    </source>
</evidence>
<evidence type="ECO:0000256" key="1">
    <source>
        <dbReference type="ARBA" id="ARBA00001947"/>
    </source>
</evidence>
<dbReference type="GO" id="GO:0005829">
    <property type="term" value="C:cytosol"/>
    <property type="evidence" value="ECO:0007669"/>
    <property type="project" value="TreeGrafter"/>
</dbReference>
<dbReference type="EC" id="3.5.4.4" evidence="3"/>
<dbReference type="InterPro" id="IPR006330">
    <property type="entry name" value="Ado/ade_deaminase"/>
</dbReference>
<dbReference type="Pfam" id="PF00962">
    <property type="entry name" value="A_deaminase"/>
    <property type="match status" value="1"/>
</dbReference>
<keyword evidence="5 8" id="KW-0378">Hydrolase</keyword>
<dbReference type="GO" id="GO:0006154">
    <property type="term" value="P:adenosine catabolic process"/>
    <property type="evidence" value="ECO:0007669"/>
    <property type="project" value="TreeGrafter"/>
</dbReference>
<organism evidence="8 9">
    <name type="scientific">Paenibacillus endophyticus</name>
    <dbReference type="NCBI Taxonomy" id="1294268"/>
    <lineage>
        <taxon>Bacteria</taxon>
        <taxon>Bacillati</taxon>
        <taxon>Bacillota</taxon>
        <taxon>Bacilli</taxon>
        <taxon>Bacillales</taxon>
        <taxon>Paenibacillaceae</taxon>
        <taxon>Paenibacillus</taxon>
    </lineage>
</organism>
<reference evidence="8 9" key="1">
    <citation type="submission" date="2020-08" db="EMBL/GenBank/DDBJ databases">
        <title>Genomic Encyclopedia of Type Strains, Phase III (KMG-III): the genomes of soil and plant-associated and newly described type strains.</title>
        <authorList>
            <person name="Whitman W."/>
        </authorList>
    </citation>
    <scope>NUCLEOTIDE SEQUENCE [LARGE SCALE GENOMIC DNA]</scope>
    <source>
        <strain evidence="8 9">CECT 8234</strain>
    </source>
</reference>
<evidence type="ECO:0000256" key="4">
    <source>
        <dbReference type="ARBA" id="ARBA00022723"/>
    </source>
</evidence>
<dbReference type="GO" id="GO:0046103">
    <property type="term" value="P:inosine biosynthetic process"/>
    <property type="evidence" value="ECO:0007669"/>
    <property type="project" value="TreeGrafter"/>
</dbReference>
<evidence type="ECO:0000259" key="7">
    <source>
        <dbReference type="Pfam" id="PF00962"/>
    </source>
</evidence>
<accession>A0A7W5C693</accession>
<dbReference type="InterPro" id="IPR032466">
    <property type="entry name" value="Metal_Hydrolase"/>
</dbReference>
<dbReference type="GO" id="GO:0043103">
    <property type="term" value="P:hypoxanthine salvage"/>
    <property type="evidence" value="ECO:0007669"/>
    <property type="project" value="TreeGrafter"/>
</dbReference>
<keyword evidence="6" id="KW-0862">Zinc</keyword>
<evidence type="ECO:0000256" key="3">
    <source>
        <dbReference type="ARBA" id="ARBA00012784"/>
    </source>
</evidence>
<dbReference type="Gene3D" id="3.20.20.140">
    <property type="entry name" value="Metal-dependent hydrolases"/>
    <property type="match status" value="1"/>
</dbReference>
<keyword evidence="9" id="KW-1185">Reference proteome</keyword>
<dbReference type="Proteomes" id="UP000518605">
    <property type="component" value="Unassembled WGS sequence"/>
</dbReference>
<sequence>MTLINEHSTAVGTLLSQLPKVDLHVHLDGSVKPETLLQLAREQGNPINFNTDSELLSHMQVSEDCQSLKEYLSKFSFVLPYLQTAAAIERIAFEVVEQAAKQRVKYIEVRFAPQLHRQMGLSIYEVIEFVLKGLRRGEQAFGTTARAIIICMRNHPYEMNKDVVQEAGRFYNKGVVAVDLAGDEASFPAELFLQLFADARQLGLPVTIHAGEAAGAENVKVAVTDLGALRIGHGVRMLEDPSVVALVKERQIPLEMCPLSNMQTKAVSGWAAYPLRQYMEQGIVVTVNTDNMTVSDTTLQKEYERLIANCGLTINDIGTIIMNGFKAAFLEEREKARLIVHVEAELTKLGLQV</sequence>
<dbReference type="PANTHER" id="PTHR11409">
    <property type="entry name" value="ADENOSINE DEAMINASE"/>
    <property type="match status" value="1"/>
</dbReference>
<gene>
    <name evidence="8" type="ORF">FHS16_001998</name>
</gene>
<evidence type="ECO:0000313" key="8">
    <source>
        <dbReference type="EMBL" id="MBB3151952.1"/>
    </source>
</evidence>
<dbReference type="SUPFAM" id="SSF51556">
    <property type="entry name" value="Metallo-dependent hydrolases"/>
    <property type="match status" value="1"/>
</dbReference>
<protein>
    <recommendedName>
        <fullName evidence="3">adenosine deaminase</fullName>
        <ecNumber evidence="3">3.5.4.4</ecNumber>
    </recommendedName>
</protein>
<feature type="domain" description="Adenosine deaminase" evidence="7">
    <location>
        <begin position="19"/>
        <end position="343"/>
    </location>
</feature>
<evidence type="ECO:0000256" key="6">
    <source>
        <dbReference type="ARBA" id="ARBA00022833"/>
    </source>
</evidence>
<dbReference type="GO" id="GO:0046872">
    <property type="term" value="F:metal ion binding"/>
    <property type="evidence" value="ECO:0007669"/>
    <property type="project" value="UniProtKB-KW"/>
</dbReference>
<evidence type="ECO:0000256" key="5">
    <source>
        <dbReference type="ARBA" id="ARBA00022801"/>
    </source>
</evidence>
<dbReference type="InterPro" id="IPR001365">
    <property type="entry name" value="A_deaminase_dom"/>
</dbReference>
<evidence type="ECO:0000313" key="9">
    <source>
        <dbReference type="Proteomes" id="UP000518605"/>
    </source>
</evidence>
<dbReference type="GO" id="GO:0004000">
    <property type="term" value="F:adenosine deaminase activity"/>
    <property type="evidence" value="ECO:0007669"/>
    <property type="project" value="UniProtKB-ARBA"/>
</dbReference>
<comment type="caution">
    <text evidence="8">The sequence shown here is derived from an EMBL/GenBank/DDBJ whole genome shotgun (WGS) entry which is preliminary data.</text>
</comment>
<comment type="similarity">
    <text evidence="2">Belongs to the metallo-dependent hydrolases superfamily. Adenosine and AMP deaminases family.</text>
</comment>
<dbReference type="CDD" id="cd01320">
    <property type="entry name" value="ADA"/>
    <property type="match status" value="1"/>
</dbReference>
<dbReference type="NCBIfam" id="TIGR01430">
    <property type="entry name" value="aden_deam"/>
    <property type="match status" value="1"/>
</dbReference>
<keyword evidence="4" id="KW-0479">Metal-binding</keyword>
<dbReference type="AlphaFoldDB" id="A0A7W5C693"/>
<dbReference type="RefSeq" id="WP_183561454.1">
    <property type="nucleotide sequence ID" value="NZ_CBCSLB010000003.1"/>
</dbReference>